<feature type="non-terminal residue" evidence="2">
    <location>
        <position position="127"/>
    </location>
</feature>
<organism evidence="2 3">
    <name type="scientific">Verticillium longisporum</name>
    <name type="common">Verticillium dahliae var. longisporum</name>
    <dbReference type="NCBI Taxonomy" id="100787"/>
    <lineage>
        <taxon>Eukaryota</taxon>
        <taxon>Fungi</taxon>
        <taxon>Dikarya</taxon>
        <taxon>Ascomycota</taxon>
        <taxon>Pezizomycotina</taxon>
        <taxon>Sordariomycetes</taxon>
        <taxon>Hypocreomycetidae</taxon>
        <taxon>Glomerellales</taxon>
        <taxon>Plectosphaerellaceae</taxon>
        <taxon>Verticillium</taxon>
    </lineage>
</organism>
<gene>
    <name evidence="2" type="ORF">BN1708_017950</name>
</gene>
<protein>
    <submittedName>
        <fullName evidence="2">Uncharacterized protein</fullName>
    </submittedName>
</protein>
<reference evidence="2 3" key="1">
    <citation type="submission" date="2015-05" db="EMBL/GenBank/DDBJ databases">
        <authorList>
            <person name="Wang D.B."/>
            <person name="Wang M."/>
        </authorList>
    </citation>
    <scope>NUCLEOTIDE SEQUENCE [LARGE SCALE GENOMIC DNA]</scope>
    <source>
        <strain evidence="2">VL1</strain>
    </source>
</reference>
<dbReference type="AlphaFoldDB" id="A0A0G4LK02"/>
<sequence length="127" mass="13649">QVPLSSSSPTPSLARESPSSRRWPCRPSPFLSPTAWSAGWAPPSSRPASRERTSPKLTSLSFPNAWVLSAPPSTSLSSLFSSLFRFTRTSSPRPAVEATATSSCMSNMFSRDASCIASRIARYVLAP</sequence>
<dbReference type="Proteomes" id="UP000044602">
    <property type="component" value="Unassembled WGS sequence"/>
</dbReference>
<dbReference type="EMBL" id="CVQH01014102">
    <property type="protein sequence ID" value="CRK22361.1"/>
    <property type="molecule type" value="Genomic_DNA"/>
</dbReference>
<evidence type="ECO:0000256" key="1">
    <source>
        <dbReference type="SAM" id="MobiDB-lite"/>
    </source>
</evidence>
<keyword evidence="3" id="KW-1185">Reference proteome</keyword>
<feature type="region of interest" description="Disordered" evidence="1">
    <location>
        <begin position="1"/>
        <end position="57"/>
    </location>
</feature>
<name>A0A0G4LK02_VERLO</name>
<accession>A0A0G4LK02</accession>
<proteinExistence type="predicted"/>
<feature type="non-terminal residue" evidence="2">
    <location>
        <position position="1"/>
    </location>
</feature>
<evidence type="ECO:0000313" key="2">
    <source>
        <dbReference type="EMBL" id="CRK22361.1"/>
    </source>
</evidence>
<feature type="compositionally biased region" description="Low complexity" evidence="1">
    <location>
        <begin position="1"/>
        <end position="22"/>
    </location>
</feature>
<evidence type="ECO:0000313" key="3">
    <source>
        <dbReference type="Proteomes" id="UP000044602"/>
    </source>
</evidence>